<dbReference type="RefSeq" id="WP_062383809.1">
    <property type="nucleotide sequence ID" value="NZ_CP014544.1"/>
</dbReference>
<feature type="domain" description="DUF403" evidence="1">
    <location>
        <begin position="2"/>
        <end position="307"/>
    </location>
</feature>
<organism evidence="2 3">
    <name type="scientific">Zhongshania aliphaticivorans</name>
    <dbReference type="NCBI Taxonomy" id="1470434"/>
    <lineage>
        <taxon>Bacteria</taxon>
        <taxon>Pseudomonadati</taxon>
        <taxon>Pseudomonadota</taxon>
        <taxon>Gammaproteobacteria</taxon>
        <taxon>Cellvibrionales</taxon>
        <taxon>Spongiibacteraceae</taxon>
        <taxon>Zhongshania</taxon>
    </lineage>
</organism>
<protein>
    <recommendedName>
        <fullName evidence="1">DUF403 domain-containing protein</fullName>
    </recommendedName>
</protein>
<dbReference type="KEGG" id="zal:AZF00_11455"/>
<dbReference type="PANTHER" id="PTHR34595">
    <property type="entry name" value="BLR5612 PROTEIN"/>
    <property type="match status" value="1"/>
</dbReference>
<evidence type="ECO:0000313" key="2">
    <source>
        <dbReference type="EMBL" id="AMO68877.1"/>
    </source>
</evidence>
<dbReference type="STRING" id="1470434.AZF00_11455"/>
<gene>
    <name evidence="2" type="ORF">AZF00_11455</name>
</gene>
<evidence type="ECO:0000259" key="1">
    <source>
        <dbReference type="Pfam" id="PF04168"/>
    </source>
</evidence>
<dbReference type="InterPro" id="IPR007296">
    <property type="entry name" value="DUF403"/>
</dbReference>
<dbReference type="AlphaFoldDB" id="A0A127M6M6"/>
<evidence type="ECO:0000313" key="3">
    <source>
        <dbReference type="Proteomes" id="UP000074119"/>
    </source>
</evidence>
<proteinExistence type="predicted"/>
<name>A0A127M6M6_9GAMM</name>
<dbReference type="InterPro" id="IPR051680">
    <property type="entry name" value="ATP-dep_Glu-Cys_Ligase-2"/>
</dbReference>
<dbReference type="PANTHER" id="PTHR34595:SF7">
    <property type="entry name" value="SLL1039 PROTEIN"/>
    <property type="match status" value="1"/>
</dbReference>
<dbReference type="Proteomes" id="UP000074119">
    <property type="component" value="Chromosome"/>
</dbReference>
<dbReference type="EMBL" id="CP014544">
    <property type="protein sequence ID" value="AMO68877.1"/>
    <property type="molecule type" value="Genomic_DNA"/>
</dbReference>
<reference evidence="2 3" key="1">
    <citation type="submission" date="2015-12" db="EMBL/GenBank/DDBJ databases">
        <authorList>
            <person name="Shamseldin A."/>
            <person name="Moawad H."/>
            <person name="Abd El-Rahim W.M."/>
            <person name="Sadowsky M.J."/>
        </authorList>
    </citation>
    <scope>NUCLEOTIDE SEQUENCE [LARGE SCALE GENOMIC DNA]</scope>
    <source>
        <strain evidence="2 3">SM2</strain>
    </source>
</reference>
<sequence length="310" mass="35398">MMLSRVAERVYWFGRYLERVESMARLIQVYTGLLFDLPQNTGISWHNLVIASGSHAEYNRRFSVQDEKRVVKFLLEDLSNPSSLASSLRMVRENIRTTRDMLPPESWELVNEFQIFVNENMAQGLNRRYRHEFLEQIVKTCQQINGLIADTMRRDAAWHFLNLGRSLERADMTIRILEAGASMSSDFIENDTNHVLDVVWGSVLGTLNATMPYRRTMKVAVNGDDAARFLLEDTLFPRSVACGLLRMRESAELLPGNETVINALTKLVNTVAKGSDYNDVSEGFPAYLTALEQSSIIIHSAIQDSWFKHT</sequence>
<accession>A0A127M6M6</accession>
<dbReference type="Pfam" id="PF04168">
    <property type="entry name" value="Alpha-E"/>
    <property type="match status" value="1"/>
</dbReference>